<dbReference type="Proteomes" id="UP000241265">
    <property type="component" value="Genome"/>
</dbReference>
<dbReference type="OrthoDB" id="26555at10239"/>
<accession>M4QRS1</accession>
<evidence type="ECO:0000313" key="8">
    <source>
        <dbReference type="Proteomes" id="UP000241265"/>
    </source>
</evidence>
<dbReference type="Proteomes" id="UP000241494">
    <property type="component" value="Segment"/>
</dbReference>
<gene>
    <name evidence="3" type="ORF">C030809_062</name>
    <name evidence="5" type="ORF">C290910_062</name>
    <name evidence="2" type="ORF">N170310_062</name>
    <name evidence="4" type="ORF">S170810_062</name>
    <name evidence="1" type="ORF">SXBG_00033</name>
</gene>
<organism evidence="1 6">
    <name type="scientific">Synechococcus phage S-CAM1</name>
    <dbReference type="NCBI Taxonomy" id="754037"/>
    <lineage>
        <taxon>Viruses</taxon>
        <taxon>Duplodnaviria</taxon>
        <taxon>Heunggongvirae</taxon>
        <taxon>Uroviricota</taxon>
        <taxon>Caudoviricetes</taxon>
        <taxon>Pantevenvirales</taxon>
        <taxon>Kyanoviridae</taxon>
        <taxon>Anaposvirus</taxon>
        <taxon>Anaposvirus socalone</taxon>
    </lineage>
</organism>
<reference evidence="7 8" key="2">
    <citation type="journal article" date="2016" name="Virology">
        <title>The genomic content and context of auxiliary metabolic genes in marine cyanomyoviruses.</title>
        <authorList>
            <person name="Crummett L.T."/>
            <person name="Puxty R.J."/>
            <person name="Weihe C."/>
            <person name="Marston M.F."/>
            <person name="Martiny J.B."/>
        </authorList>
    </citation>
    <scope>NUCLEOTIDE SEQUENCE [LARGE SCALE GENOMIC DNA]</scope>
    <source>
        <strain evidence="2">0310NB17</strain>
        <strain evidence="3">0809CC03</strain>
        <strain evidence="4">0810SB17</strain>
        <strain evidence="5">0910CC29</strain>
    </source>
</reference>
<evidence type="ECO:0000313" key="2">
    <source>
        <dbReference type="EMBL" id="AOV57567.1"/>
    </source>
</evidence>
<dbReference type="Proteomes" id="UP000240287">
    <property type="component" value="Genome"/>
</dbReference>
<proteinExistence type="predicted"/>
<dbReference type="EMBL" id="KU686195">
    <property type="protein sequence ID" value="AOV58067.1"/>
    <property type="molecule type" value="Genomic_DNA"/>
</dbReference>
<dbReference type="Proteomes" id="UP000203521">
    <property type="component" value="Segment"/>
</dbReference>
<evidence type="ECO:0000313" key="7">
    <source>
        <dbReference type="Proteomes" id="UP000240287"/>
    </source>
</evidence>
<name>M4QRS1_9CAUD</name>
<dbReference type="EMBL" id="KU686196">
    <property type="protein sequence ID" value="AOV58317.1"/>
    <property type="molecule type" value="Genomic_DNA"/>
</dbReference>
<keyword evidence="6" id="KW-1185">Reference proteome</keyword>
<dbReference type="EMBL" id="HQ634177">
    <property type="protein sequence ID" value="AGH26770.1"/>
    <property type="molecule type" value="Genomic_DNA"/>
</dbReference>
<reference evidence="1 6" key="1">
    <citation type="submission" date="2010-11" db="EMBL/GenBank/DDBJ databases">
        <title>The Genome Sequence of Synechococcus phage S-CAM1 0208SB26.</title>
        <authorList>
            <consortium name="The Broad Institute Genome Sequencing Platform"/>
            <person name="Henn M.R."/>
            <person name="Martiny J."/>
            <person name="Weihe C."/>
            <person name="Levin J."/>
            <person name="Malboeuf C."/>
            <person name="Casali M."/>
            <person name="Russ C."/>
            <person name="Lennon N."/>
            <person name="Chapman S.B."/>
            <person name="Erlich R."/>
            <person name="Young S.K."/>
            <person name="Yandava C."/>
            <person name="Zeng Q."/>
            <person name="Alvarado L."/>
            <person name="Anderson S."/>
            <person name="Berlin A."/>
            <person name="Chen Z."/>
            <person name="Freedman E."/>
            <person name="Gellesch M."/>
            <person name="Goldberg J."/>
            <person name="Green L."/>
            <person name="Griggs A."/>
            <person name="Gujja S."/>
            <person name="Heilman E.R."/>
            <person name="Heiman D."/>
            <person name="Hollinger A."/>
            <person name="Howarth C."/>
            <person name="Larson L."/>
            <person name="Mehta T."/>
            <person name="Pearson M."/>
            <person name="Roberts A."/>
            <person name="Ryan E."/>
            <person name="Saif S."/>
            <person name="Shea T."/>
            <person name="Shenoy N."/>
            <person name="Sisk P."/>
            <person name="Stolte C."/>
            <person name="Sykes S."/>
            <person name="White J."/>
            <person name="Haas B."/>
            <person name="Nusbaum C."/>
            <person name="Birren B."/>
        </authorList>
    </citation>
    <scope>NUCLEOTIDE SEQUENCE [LARGE SCALE GENOMIC DNA]</scope>
    <source>
        <strain evidence="1 6">S-CAM1</strain>
    </source>
</reference>
<evidence type="ECO:0000313" key="4">
    <source>
        <dbReference type="EMBL" id="AOV58067.1"/>
    </source>
</evidence>
<evidence type="ECO:0000313" key="1">
    <source>
        <dbReference type="EMBL" id="AGH26770.1"/>
    </source>
</evidence>
<dbReference type="EMBL" id="KU686194">
    <property type="protein sequence ID" value="AOV57817.1"/>
    <property type="molecule type" value="Genomic_DNA"/>
</dbReference>
<dbReference type="KEGG" id="vg:15009446"/>
<dbReference type="Proteomes" id="UP000241591">
    <property type="component" value="Segment"/>
</dbReference>
<evidence type="ECO:0000313" key="5">
    <source>
        <dbReference type="EMBL" id="AOV58317.1"/>
    </source>
</evidence>
<dbReference type="EMBL" id="KU686193">
    <property type="protein sequence ID" value="AOV57567.1"/>
    <property type="molecule type" value="Genomic_DNA"/>
</dbReference>
<protein>
    <submittedName>
        <fullName evidence="1">Uncharacterized protein</fullName>
    </submittedName>
</protein>
<dbReference type="RefSeq" id="YP_007672948.1">
    <property type="nucleotide sequence ID" value="NC_020837.1"/>
</dbReference>
<dbReference type="GeneID" id="15009446"/>
<evidence type="ECO:0000313" key="6">
    <source>
        <dbReference type="Proteomes" id="UP000203521"/>
    </source>
</evidence>
<sequence>MKQNIITRSYTDSKGNTWEWDETPETRQAIAKLHATIQSNLEAQADDYGVGK</sequence>
<evidence type="ECO:0000313" key="3">
    <source>
        <dbReference type="EMBL" id="AOV57817.1"/>
    </source>
</evidence>